<gene>
    <name evidence="1" type="ORF">HZI73_20005</name>
</gene>
<name>A0A8J8MN08_9FIRM</name>
<evidence type="ECO:0000313" key="1">
    <source>
        <dbReference type="EMBL" id="QUI24442.1"/>
    </source>
</evidence>
<dbReference type="KEGG" id="vpy:HZI73_20005"/>
<sequence length="338" mass="39235">MYTLEDIKLYNMIVHILDSSLSVPVLSMEEMESNYDIKEFFANHLVKTLNDDSLKQCQFQTDYNMVYNYIKEYTQDDSRFVEMSINIANQLFSIMNANSNIPSADLAVVAFGCRGTKYLALLKLNYLNSFIHYTETNNNANVNQIIQHRTTLPNSGQKINEVIVINLSTLGIDILEKKYEIDGQKEFYLSLHFLKCQTNLSSKEQYNIVKKATDTITKKYFDEDVEKKMDIQQELYHNIEESGDINLDTFANEAFKNHVDIKKEFMETINEKGLEEPVIHLTEKTITRSFEKQKLKTDTGIELKIPMELYNDPDNIEFITNPDGNISIVIKNIKKIIH</sequence>
<dbReference type="InterPro" id="IPR007358">
    <property type="entry name" value="Nucleoid_associated_NdpA"/>
</dbReference>
<proteinExistence type="predicted"/>
<dbReference type="EMBL" id="CP058649">
    <property type="protein sequence ID" value="QUI24442.1"/>
    <property type="molecule type" value="Genomic_DNA"/>
</dbReference>
<dbReference type="Pfam" id="PF04245">
    <property type="entry name" value="NA37"/>
    <property type="match status" value="1"/>
</dbReference>
<reference evidence="1" key="1">
    <citation type="submission" date="2020-07" db="EMBL/GenBank/DDBJ databases">
        <title>Vallitalea pronyensis genome.</title>
        <authorList>
            <person name="Postec A."/>
        </authorList>
    </citation>
    <scope>NUCLEOTIDE SEQUENCE</scope>
    <source>
        <strain evidence="1">FatNI3</strain>
    </source>
</reference>
<dbReference type="AlphaFoldDB" id="A0A8J8MN08"/>
<evidence type="ECO:0000313" key="2">
    <source>
        <dbReference type="Proteomes" id="UP000683246"/>
    </source>
</evidence>
<accession>A0A8J8MN08</accession>
<keyword evidence="2" id="KW-1185">Reference proteome</keyword>
<dbReference type="GO" id="GO:0009295">
    <property type="term" value="C:nucleoid"/>
    <property type="evidence" value="ECO:0007669"/>
    <property type="project" value="InterPro"/>
</dbReference>
<dbReference type="RefSeq" id="WP_212695136.1">
    <property type="nucleotide sequence ID" value="NZ_CP058649.1"/>
</dbReference>
<dbReference type="Proteomes" id="UP000683246">
    <property type="component" value="Chromosome"/>
</dbReference>
<protein>
    <submittedName>
        <fullName evidence="1">Nucleoid-associated protein</fullName>
    </submittedName>
</protein>
<organism evidence="1 2">
    <name type="scientific">Vallitalea pronyensis</name>
    <dbReference type="NCBI Taxonomy" id="1348613"/>
    <lineage>
        <taxon>Bacteria</taxon>
        <taxon>Bacillati</taxon>
        <taxon>Bacillota</taxon>
        <taxon>Clostridia</taxon>
        <taxon>Lachnospirales</taxon>
        <taxon>Vallitaleaceae</taxon>
        <taxon>Vallitalea</taxon>
    </lineage>
</organism>